<dbReference type="Proteomes" id="UP000046395">
    <property type="component" value="Unassembled WGS sequence"/>
</dbReference>
<dbReference type="SUPFAM" id="SSF54695">
    <property type="entry name" value="POZ domain"/>
    <property type="match status" value="1"/>
</dbReference>
<dbReference type="InterPro" id="IPR011333">
    <property type="entry name" value="SKP1/BTB/POZ_sf"/>
</dbReference>
<reference evidence="4" key="1">
    <citation type="submission" date="2019-12" db="UniProtKB">
        <authorList>
            <consortium name="WormBaseParasite"/>
        </authorList>
    </citation>
    <scope>IDENTIFICATION</scope>
</reference>
<feature type="compositionally biased region" description="Basic and acidic residues" evidence="1">
    <location>
        <begin position="425"/>
        <end position="438"/>
    </location>
</feature>
<dbReference type="Pfam" id="PF26017">
    <property type="entry name" value="BACK_BTBD8"/>
    <property type="match status" value="1"/>
</dbReference>
<organism evidence="3 4">
    <name type="scientific">Trichuris muris</name>
    <name type="common">Mouse whipworm</name>
    <dbReference type="NCBI Taxonomy" id="70415"/>
    <lineage>
        <taxon>Eukaryota</taxon>
        <taxon>Metazoa</taxon>
        <taxon>Ecdysozoa</taxon>
        <taxon>Nematoda</taxon>
        <taxon>Enoplea</taxon>
        <taxon>Dorylaimia</taxon>
        <taxon>Trichinellida</taxon>
        <taxon>Trichuridae</taxon>
        <taxon>Trichuris</taxon>
    </lineage>
</organism>
<dbReference type="PROSITE" id="PS50097">
    <property type="entry name" value="BTB"/>
    <property type="match status" value="1"/>
</dbReference>
<proteinExistence type="predicted"/>
<feature type="region of interest" description="Disordered" evidence="1">
    <location>
        <begin position="340"/>
        <end position="438"/>
    </location>
</feature>
<evidence type="ECO:0000256" key="1">
    <source>
        <dbReference type="SAM" id="MobiDB-lite"/>
    </source>
</evidence>
<evidence type="ECO:0000313" key="4">
    <source>
        <dbReference type="WBParaSite" id="TMUE_3000012867.1"/>
    </source>
</evidence>
<dbReference type="PANTHER" id="PTHR22427">
    <property type="entry name" value="GH15728P"/>
    <property type="match status" value="1"/>
</dbReference>
<evidence type="ECO:0000259" key="2">
    <source>
        <dbReference type="PROSITE" id="PS50097"/>
    </source>
</evidence>
<evidence type="ECO:0000313" key="3">
    <source>
        <dbReference type="Proteomes" id="UP000046395"/>
    </source>
</evidence>
<dbReference type="PANTHER" id="PTHR22427:SF7">
    <property type="entry name" value="GH15728P"/>
    <property type="match status" value="1"/>
</dbReference>
<sequence>MWCPSDATCILAAVSPYFSTALSSRWLEKGDDHMLDLSAFSSDVVEVTLSFIYGGVLDVPEVVNLFELHRLADFLHLDMLKQLAVLEIRAIHCHYFHQPCSQCTTYILKHLKSFSQGGYADLLEEALNWQANYFSSVWRTKSFSQLSDEQVIECYHWLSKSLNSDNVLKTFIECENIIKSSRNQSDVVSSMLAQISEHCVEVMATQFSDVLSSDYFLEMGKGFALDLPTLEDLFPTIVHSLQLEEGCLVLVKLYNLKVLVCSQTEANEVEWNEKFVHLLKRLYELCDARLIHHANMVINCRNWSLLTLEMQNRIRETGIFVDFSQPTGENRQKMIALLQNRHRRHLSNSRTKVDVKRLPTSNTSAKFDEQEKASNSARVEPKKGLTKAPPQSSATAASNTSKGPVDRKASTVKKPSKTSVNITSADRKNVRQISLDKAKHVSIRYKSNEFLHSQSAKTKL</sequence>
<dbReference type="Gene3D" id="3.30.710.10">
    <property type="entry name" value="Potassium Channel Kv1.1, Chain A"/>
    <property type="match status" value="1"/>
</dbReference>
<dbReference type="Pfam" id="PF00651">
    <property type="entry name" value="BTB"/>
    <property type="match status" value="1"/>
</dbReference>
<dbReference type="STRING" id="70415.A0A5S6R119"/>
<dbReference type="AlphaFoldDB" id="A0A5S6R119"/>
<dbReference type="InterPro" id="IPR043225">
    <property type="entry name" value="BACK_BTBD8"/>
</dbReference>
<protein>
    <submittedName>
        <fullName evidence="4">BTB domain-containing protein</fullName>
    </submittedName>
</protein>
<keyword evidence="3" id="KW-1185">Reference proteome</keyword>
<accession>A0A5S6R119</accession>
<feature type="compositionally biased region" description="Polar residues" evidence="1">
    <location>
        <begin position="389"/>
        <end position="402"/>
    </location>
</feature>
<dbReference type="WBParaSite" id="TMUE_3000012867.1">
    <property type="protein sequence ID" value="TMUE_3000012867.1"/>
    <property type="gene ID" value="WBGene00285547"/>
</dbReference>
<name>A0A5S6R119_TRIMR</name>
<dbReference type="InterPro" id="IPR000210">
    <property type="entry name" value="BTB/POZ_dom"/>
</dbReference>
<feature type="domain" description="BTB" evidence="2">
    <location>
        <begin position="10"/>
        <end position="61"/>
    </location>
</feature>